<evidence type="ECO:0000256" key="3">
    <source>
        <dbReference type="ARBA" id="ARBA00022692"/>
    </source>
</evidence>
<feature type="transmembrane region" description="Helical" evidence="7">
    <location>
        <begin position="89"/>
        <end position="111"/>
    </location>
</feature>
<dbReference type="InterPro" id="IPR011743">
    <property type="entry name" value="Caa3_sub_IV"/>
</dbReference>
<evidence type="ECO:0008006" key="9">
    <source>
        <dbReference type="Google" id="ProtNLM"/>
    </source>
</evidence>
<evidence type="ECO:0000256" key="5">
    <source>
        <dbReference type="ARBA" id="ARBA00023136"/>
    </source>
</evidence>
<dbReference type="AlphaFoldDB" id="A0A6J4I779"/>
<reference evidence="8" key="1">
    <citation type="submission" date="2020-02" db="EMBL/GenBank/DDBJ databases">
        <authorList>
            <person name="Meier V. D."/>
        </authorList>
    </citation>
    <scope>NUCLEOTIDE SEQUENCE</scope>
    <source>
        <strain evidence="8">AVDCRST_MAG50</strain>
    </source>
</reference>
<keyword evidence="2" id="KW-1003">Cell membrane</keyword>
<feature type="region of interest" description="Disordered" evidence="6">
    <location>
        <begin position="1"/>
        <end position="22"/>
    </location>
</feature>
<dbReference type="NCBIfam" id="TIGR02229">
    <property type="entry name" value="caa3_sub_IV"/>
    <property type="match status" value="1"/>
</dbReference>
<feature type="transmembrane region" description="Helical" evidence="7">
    <location>
        <begin position="29"/>
        <end position="48"/>
    </location>
</feature>
<feature type="region of interest" description="Disordered" evidence="6">
    <location>
        <begin position="116"/>
        <end position="135"/>
    </location>
</feature>
<evidence type="ECO:0000256" key="1">
    <source>
        <dbReference type="ARBA" id="ARBA00004651"/>
    </source>
</evidence>
<dbReference type="Pfam" id="PF03626">
    <property type="entry name" value="COX4_pro"/>
    <property type="match status" value="1"/>
</dbReference>
<name>A0A6J4I779_9ACTN</name>
<dbReference type="InterPro" id="IPR005171">
    <property type="entry name" value="Cyt_c_oxidase_su4_prok"/>
</dbReference>
<organism evidence="8">
    <name type="scientific">uncultured Acidimicrobiales bacterium</name>
    <dbReference type="NCBI Taxonomy" id="310071"/>
    <lineage>
        <taxon>Bacteria</taxon>
        <taxon>Bacillati</taxon>
        <taxon>Actinomycetota</taxon>
        <taxon>Acidimicrobiia</taxon>
        <taxon>Acidimicrobiales</taxon>
        <taxon>environmental samples</taxon>
    </lineage>
</organism>
<keyword evidence="4 7" id="KW-1133">Transmembrane helix</keyword>
<gene>
    <name evidence="8" type="ORF">AVDCRST_MAG50-1753</name>
</gene>
<dbReference type="EMBL" id="CADCTF010000095">
    <property type="protein sequence ID" value="CAA9243060.1"/>
    <property type="molecule type" value="Genomic_DNA"/>
</dbReference>
<dbReference type="GO" id="GO:0005886">
    <property type="term" value="C:plasma membrane"/>
    <property type="evidence" value="ECO:0007669"/>
    <property type="project" value="UniProtKB-SubCell"/>
</dbReference>
<keyword evidence="3 7" id="KW-0812">Transmembrane</keyword>
<evidence type="ECO:0000256" key="6">
    <source>
        <dbReference type="SAM" id="MobiDB-lite"/>
    </source>
</evidence>
<evidence type="ECO:0000256" key="4">
    <source>
        <dbReference type="ARBA" id="ARBA00022989"/>
    </source>
</evidence>
<keyword evidence="5 7" id="KW-0472">Membrane</keyword>
<protein>
    <recommendedName>
        <fullName evidence="9">Cytochrome c oxidase polypeptide IV</fullName>
    </recommendedName>
</protein>
<comment type="subcellular location">
    <subcellularLocation>
        <location evidence="1">Cell membrane</location>
        <topology evidence="1">Multi-pass membrane protein</topology>
    </subcellularLocation>
</comment>
<sequence>MAVDTEQHGSHTQLPEGGEHAEHPSDRQYIVVALGLAVLTAIEVALYYFEFDNVNVNNGVLGVLALIKFVVVIAYFMHLRFDNRVLRRFFVAGFLLAIFVYIATLSTFHVFTRPPGSQGPDGFGDGAPSQPASRE</sequence>
<proteinExistence type="predicted"/>
<evidence type="ECO:0000313" key="8">
    <source>
        <dbReference type="EMBL" id="CAA9243060.1"/>
    </source>
</evidence>
<evidence type="ECO:0000256" key="2">
    <source>
        <dbReference type="ARBA" id="ARBA00022475"/>
    </source>
</evidence>
<feature type="transmembrane region" description="Helical" evidence="7">
    <location>
        <begin position="60"/>
        <end position="77"/>
    </location>
</feature>
<accession>A0A6J4I779</accession>
<evidence type="ECO:0000256" key="7">
    <source>
        <dbReference type="SAM" id="Phobius"/>
    </source>
</evidence>